<evidence type="ECO:0000256" key="7">
    <source>
        <dbReference type="ARBA" id="ARBA00023132"/>
    </source>
</evidence>
<dbReference type="FunFam" id="1.20.5.490:FF:000003">
    <property type="entry name" value="nucleoporin p54 isoform X1"/>
    <property type="match status" value="1"/>
</dbReference>
<keyword evidence="13" id="KW-1185">Reference proteome</keyword>
<feature type="domain" description="Nucleoporin Nup54 alpha-helical" evidence="10">
    <location>
        <begin position="383"/>
        <end position="521"/>
    </location>
</feature>
<dbReference type="GO" id="GO:0017056">
    <property type="term" value="F:structural constituent of nuclear pore"/>
    <property type="evidence" value="ECO:0007669"/>
    <property type="project" value="TreeGrafter"/>
</dbReference>
<dbReference type="Proteomes" id="UP000828390">
    <property type="component" value="Unassembled WGS sequence"/>
</dbReference>
<reference evidence="12" key="1">
    <citation type="journal article" date="2019" name="bioRxiv">
        <title>The Genome of the Zebra Mussel, Dreissena polymorpha: A Resource for Invasive Species Research.</title>
        <authorList>
            <person name="McCartney M.A."/>
            <person name="Auch B."/>
            <person name="Kono T."/>
            <person name="Mallez S."/>
            <person name="Zhang Y."/>
            <person name="Obille A."/>
            <person name="Becker A."/>
            <person name="Abrahante J.E."/>
            <person name="Garbe J."/>
            <person name="Badalamenti J.P."/>
            <person name="Herman A."/>
            <person name="Mangelson H."/>
            <person name="Liachko I."/>
            <person name="Sullivan S."/>
            <person name="Sone E.D."/>
            <person name="Koren S."/>
            <person name="Silverstein K.A.T."/>
            <person name="Beckman K.B."/>
            <person name="Gohl D.M."/>
        </authorList>
    </citation>
    <scope>NUCLEOTIDE SEQUENCE</scope>
    <source>
        <strain evidence="12">Duluth1</strain>
        <tissue evidence="12">Whole animal</tissue>
    </source>
</reference>
<dbReference type="InterPro" id="IPR025712">
    <property type="entry name" value="Nup54_alpha-helical_dom"/>
</dbReference>
<dbReference type="Pfam" id="PF13874">
    <property type="entry name" value="Nup54"/>
    <property type="match status" value="1"/>
</dbReference>
<dbReference type="Pfam" id="PF18437">
    <property type="entry name" value="Nup54_C"/>
    <property type="match status" value="1"/>
</dbReference>
<evidence type="ECO:0000259" key="11">
    <source>
        <dbReference type="Pfam" id="PF18437"/>
    </source>
</evidence>
<evidence type="ECO:0000256" key="6">
    <source>
        <dbReference type="ARBA" id="ARBA00023010"/>
    </source>
</evidence>
<feature type="domain" description="Nup54 C-terminal interacting" evidence="11">
    <location>
        <begin position="536"/>
        <end position="574"/>
    </location>
</feature>
<evidence type="ECO:0000256" key="8">
    <source>
        <dbReference type="ARBA" id="ARBA00023242"/>
    </source>
</evidence>
<gene>
    <name evidence="12" type="ORF">DPMN_191577</name>
</gene>
<organism evidence="12 13">
    <name type="scientific">Dreissena polymorpha</name>
    <name type="common">Zebra mussel</name>
    <name type="synonym">Mytilus polymorpha</name>
    <dbReference type="NCBI Taxonomy" id="45954"/>
    <lineage>
        <taxon>Eukaryota</taxon>
        <taxon>Metazoa</taxon>
        <taxon>Spiralia</taxon>
        <taxon>Lophotrochozoa</taxon>
        <taxon>Mollusca</taxon>
        <taxon>Bivalvia</taxon>
        <taxon>Autobranchia</taxon>
        <taxon>Heteroconchia</taxon>
        <taxon>Euheterodonta</taxon>
        <taxon>Imparidentia</taxon>
        <taxon>Neoheterodontei</taxon>
        <taxon>Myida</taxon>
        <taxon>Dreissenoidea</taxon>
        <taxon>Dreissenidae</taxon>
        <taxon>Dreissena</taxon>
    </lineage>
</organism>
<accession>A0A9D4BEK5</accession>
<keyword evidence="2" id="KW-0813">Transport</keyword>
<evidence type="ECO:0000256" key="9">
    <source>
        <dbReference type="ARBA" id="ARBA00060798"/>
    </source>
</evidence>
<evidence type="ECO:0008006" key="14">
    <source>
        <dbReference type="Google" id="ProtNLM"/>
    </source>
</evidence>
<keyword evidence="3" id="KW-0677">Repeat</keyword>
<reference evidence="12" key="2">
    <citation type="submission" date="2020-11" db="EMBL/GenBank/DDBJ databases">
        <authorList>
            <person name="McCartney M.A."/>
            <person name="Auch B."/>
            <person name="Kono T."/>
            <person name="Mallez S."/>
            <person name="Becker A."/>
            <person name="Gohl D.M."/>
            <person name="Silverstein K.A.T."/>
            <person name="Koren S."/>
            <person name="Bechman K.B."/>
            <person name="Herman A."/>
            <person name="Abrahante J.E."/>
            <person name="Garbe J."/>
        </authorList>
    </citation>
    <scope>NUCLEOTIDE SEQUENCE</scope>
    <source>
        <strain evidence="12">Duluth1</strain>
        <tissue evidence="12">Whole animal</tissue>
    </source>
</reference>
<dbReference type="GO" id="GO:0006607">
    <property type="term" value="P:NLS-bearing protein import into nucleus"/>
    <property type="evidence" value="ECO:0007669"/>
    <property type="project" value="TreeGrafter"/>
</dbReference>
<name>A0A9D4BEK5_DREPO</name>
<keyword evidence="6" id="KW-0811">Translocation</keyword>
<dbReference type="EMBL" id="JAIWYP010000024">
    <property type="protein sequence ID" value="KAH3692221.1"/>
    <property type="molecule type" value="Genomic_DNA"/>
</dbReference>
<dbReference type="GO" id="GO:0006999">
    <property type="term" value="P:nuclear pore organization"/>
    <property type="evidence" value="ECO:0007669"/>
    <property type="project" value="TreeGrafter"/>
</dbReference>
<dbReference type="PANTHER" id="PTHR13000:SF0">
    <property type="entry name" value="NUCLEOPORIN P54"/>
    <property type="match status" value="1"/>
</dbReference>
<evidence type="ECO:0000313" key="12">
    <source>
        <dbReference type="EMBL" id="KAH3692221.1"/>
    </source>
</evidence>
<evidence type="ECO:0000256" key="2">
    <source>
        <dbReference type="ARBA" id="ARBA00022448"/>
    </source>
</evidence>
<keyword evidence="8" id="KW-0539">Nucleus</keyword>
<evidence type="ECO:0000256" key="5">
    <source>
        <dbReference type="ARBA" id="ARBA00022927"/>
    </source>
</evidence>
<evidence type="ECO:0000313" key="13">
    <source>
        <dbReference type="Proteomes" id="UP000828390"/>
    </source>
</evidence>
<dbReference type="OrthoDB" id="6162375at2759"/>
<keyword evidence="7" id="KW-0906">Nuclear pore complex</keyword>
<dbReference type="GO" id="GO:0044613">
    <property type="term" value="C:nuclear pore central transport channel"/>
    <property type="evidence" value="ECO:0007669"/>
    <property type="project" value="TreeGrafter"/>
</dbReference>
<evidence type="ECO:0000256" key="1">
    <source>
        <dbReference type="ARBA" id="ARBA00004567"/>
    </source>
</evidence>
<proteinExistence type="inferred from homology"/>
<dbReference type="Gene3D" id="1.20.5.170">
    <property type="match status" value="1"/>
</dbReference>
<dbReference type="InterPro" id="IPR040985">
    <property type="entry name" value="Nup54_C"/>
</dbReference>
<dbReference type="GO" id="GO:0051028">
    <property type="term" value="P:mRNA transport"/>
    <property type="evidence" value="ECO:0007669"/>
    <property type="project" value="UniProtKB-KW"/>
</dbReference>
<dbReference type="GO" id="GO:0036228">
    <property type="term" value="P:protein localization to nuclear inner membrane"/>
    <property type="evidence" value="ECO:0007669"/>
    <property type="project" value="TreeGrafter"/>
</dbReference>
<dbReference type="AlphaFoldDB" id="A0A9D4BEK5"/>
<evidence type="ECO:0000259" key="10">
    <source>
        <dbReference type="Pfam" id="PF13874"/>
    </source>
</evidence>
<sequence length="585" mass="62511">MSGFSFGGTSAGGFGTSTGGFGGGSGFGFGTQPKTTASTGFGFGSTTSSAPSFGFGASTGTSAPAFGFGASTTSAPSFGFGSTATTSAPTFGFGGTSTTSAPSFGFGSTATSAPSFGFGTTAITSAPAFGFGSTATSAPFGFGSTSTGGFGTGFGSTTTASTGTGFGGFGGFGTGATGATTGLLAGQQQQQPAVDAEAQELGQIAQAVSMPQIFGDERDAVIAKWNQLQALWGKGKGYFSRTQCVQFKPDNPFCKFKAVGYNCMPSGKNEDGLVSLIIGKTLSEVKPFQQQALDTLHVILGSKTQHTVCAEALNPLPDNKTELVVYVMERPQMGPAKRILATELFNALSSPALKPQVTTKLNVETMTAKVLTKEQLKQYLDNPPAGINPLIWQQAILDNPDPERLIPVPMIGFKELHRRLKFQEQQTKLHQQRLDLIAEDLTEFQTKQSNMLAKLDEYKRRHLELSHRLLQVIVKQEIYRKHGLSIQVDEEQLRVQLEALQVELNHPTQFKGRLNELMSQIRMQNHLASSRFDVNYQMDSTALQEIKTLLKQQQEGLSHLIDIVKEDTQDMNIIQQGLTDTSSRR</sequence>
<dbReference type="Gene3D" id="1.20.5.490">
    <property type="entry name" value="Single helix bin"/>
    <property type="match status" value="1"/>
</dbReference>
<comment type="subcellular location">
    <subcellularLocation>
        <location evidence="1">Nucleus</location>
        <location evidence="1">Nuclear pore complex</location>
    </subcellularLocation>
</comment>
<keyword evidence="4" id="KW-0509">mRNA transport</keyword>
<keyword evidence="5" id="KW-0653">Protein transport</keyword>
<dbReference type="InterPro" id="IPR024864">
    <property type="entry name" value="Nup54/Nup57/Nup44"/>
</dbReference>
<protein>
    <recommendedName>
        <fullName evidence="14">Nucleoporin p54</fullName>
    </recommendedName>
</protein>
<evidence type="ECO:0000256" key="3">
    <source>
        <dbReference type="ARBA" id="ARBA00022737"/>
    </source>
</evidence>
<comment type="caution">
    <text evidence="12">The sequence shown here is derived from an EMBL/GenBank/DDBJ whole genome shotgun (WGS) entry which is preliminary data.</text>
</comment>
<dbReference type="PANTHER" id="PTHR13000">
    <property type="entry name" value="NUCLEOPORIN P54"/>
    <property type="match status" value="1"/>
</dbReference>
<evidence type="ECO:0000256" key="4">
    <source>
        <dbReference type="ARBA" id="ARBA00022816"/>
    </source>
</evidence>
<comment type="similarity">
    <text evidence="9">Belongs to the NUP54 family.</text>
</comment>